<evidence type="ECO:0000313" key="2">
    <source>
        <dbReference type="Proteomes" id="UP001477672"/>
    </source>
</evidence>
<reference evidence="1 2" key="1">
    <citation type="submission" date="2024-03" db="EMBL/GenBank/DDBJ databases">
        <title>Human intestinal bacterial collection.</title>
        <authorList>
            <person name="Pauvert C."/>
            <person name="Hitch T.C.A."/>
            <person name="Clavel T."/>
        </authorList>
    </citation>
    <scope>NUCLEOTIDE SEQUENCE [LARGE SCALE GENOMIC DNA]</scope>
    <source>
        <strain evidence="1 2">CLA-JM-H11</strain>
    </source>
</reference>
<comment type="caution">
    <text evidence="1">The sequence shown here is derived from an EMBL/GenBank/DDBJ whole genome shotgun (WGS) entry which is preliminary data.</text>
</comment>
<sequence>MSDEIINYHDLSEHEKDKALRQLNGLGFTPAYGSISCMKNEMEKSKGHTLPQYIFVRRSGEFIGYMFLIAESEKSSKVFPWWAVDNSDELPLATDIRLLQFGIELCEKSECFQLAERLQHQLECHKKYIGRRTEEMSR</sequence>
<protein>
    <submittedName>
        <fullName evidence="1">Uncharacterized protein</fullName>
    </submittedName>
</protein>
<gene>
    <name evidence="1" type="ORF">WMO24_03500</name>
</gene>
<name>A0ABV1GCG7_9FIRM</name>
<evidence type="ECO:0000313" key="1">
    <source>
        <dbReference type="EMBL" id="MEQ2519499.1"/>
    </source>
</evidence>
<organism evidence="1 2">
    <name type="scientific">Ruthenibacterium intestinale</name>
    <dbReference type="NCBI Taxonomy" id="3133163"/>
    <lineage>
        <taxon>Bacteria</taxon>
        <taxon>Bacillati</taxon>
        <taxon>Bacillota</taxon>
        <taxon>Clostridia</taxon>
        <taxon>Eubacteriales</taxon>
        <taxon>Oscillospiraceae</taxon>
        <taxon>Ruthenibacterium</taxon>
    </lineage>
</organism>
<dbReference type="EMBL" id="JBBMFA010000057">
    <property type="protein sequence ID" value="MEQ2519499.1"/>
    <property type="molecule type" value="Genomic_DNA"/>
</dbReference>
<dbReference type="RefSeq" id="WP_087385313.1">
    <property type="nucleotide sequence ID" value="NZ_JBBMFA010000057.1"/>
</dbReference>
<keyword evidence="2" id="KW-1185">Reference proteome</keyword>
<accession>A0ABV1GCG7</accession>
<dbReference type="Proteomes" id="UP001477672">
    <property type="component" value="Unassembled WGS sequence"/>
</dbReference>
<proteinExistence type="predicted"/>